<dbReference type="Proteomes" id="UP000017836">
    <property type="component" value="Unassembled WGS sequence"/>
</dbReference>
<dbReference type="Gramene" id="ERM93525">
    <property type="protein sequence ID" value="ERM93525"/>
    <property type="gene ID" value="AMTR_s00004p00059820"/>
</dbReference>
<name>W1NEE0_AMBTC</name>
<evidence type="ECO:0000313" key="2">
    <source>
        <dbReference type="Proteomes" id="UP000017836"/>
    </source>
</evidence>
<reference evidence="2" key="1">
    <citation type="journal article" date="2013" name="Science">
        <title>The Amborella genome and the evolution of flowering plants.</title>
        <authorList>
            <consortium name="Amborella Genome Project"/>
        </authorList>
    </citation>
    <scope>NUCLEOTIDE SEQUENCE [LARGE SCALE GENOMIC DNA]</scope>
</reference>
<dbReference type="HOGENOM" id="CLU_1837780_0_0_1"/>
<gene>
    <name evidence="1" type="ORF">AMTR_s00004p00059820</name>
</gene>
<accession>W1NEE0</accession>
<dbReference type="AlphaFoldDB" id="W1NEE0"/>
<sequence>MIGVIFYRFAGARLQAEGADVGAEVVDAVVDVVVVSVGESVQGVEAEVALEAAVGVEGLGAGGDSKILHLTNLSNFYAPVIVERERRESVLFSLNVVSFFYLTAKRLNPNELLFTMRVQVILFPAFVLENEFWDLIRAVH</sequence>
<keyword evidence="2" id="KW-1185">Reference proteome</keyword>
<evidence type="ECO:0000313" key="1">
    <source>
        <dbReference type="EMBL" id="ERM93525.1"/>
    </source>
</evidence>
<proteinExistence type="predicted"/>
<dbReference type="EMBL" id="KI397628">
    <property type="protein sequence ID" value="ERM93525.1"/>
    <property type="molecule type" value="Genomic_DNA"/>
</dbReference>
<organism evidence="1 2">
    <name type="scientific">Amborella trichopoda</name>
    <dbReference type="NCBI Taxonomy" id="13333"/>
    <lineage>
        <taxon>Eukaryota</taxon>
        <taxon>Viridiplantae</taxon>
        <taxon>Streptophyta</taxon>
        <taxon>Embryophyta</taxon>
        <taxon>Tracheophyta</taxon>
        <taxon>Spermatophyta</taxon>
        <taxon>Magnoliopsida</taxon>
        <taxon>Amborellales</taxon>
        <taxon>Amborellaceae</taxon>
        <taxon>Amborella</taxon>
    </lineage>
</organism>
<protein>
    <submittedName>
        <fullName evidence="1">Uncharacterized protein</fullName>
    </submittedName>
</protein>